<protein>
    <submittedName>
        <fullName evidence="7">MFS transporter</fullName>
    </submittedName>
</protein>
<evidence type="ECO:0000256" key="4">
    <source>
        <dbReference type="ARBA" id="ARBA00023136"/>
    </source>
</evidence>
<dbReference type="Pfam" id="PF07690">
    <property type="entry name" value="MFS_1"/>
    <property type="match status" value="1"/>
</dbReference>
<dbReference type="AlphaFoldDB" id="A0A2M9BVK5"/>
<dbReference type="EMBL" id="PGFB01000003">
    <property type="protein sequence ID" value="PJJ61989.1"/>
    <property type="molecule type" value="Genomic_DNA"/>
</dbReference>
<feature type="transmembrane region" description="Helical" evidence="5">
    <location>
        <begin position="71"/>
        <end position="93"/>
    </location>
</feature>
<name>A0A2M9BVK5_9MICO</name>
<dbReference type="Proteomes" id="UP000230161">
    <property type="component" value="Unassembled WGS sequence"/>
</dbReference>
<dbReference type="GO" id="GO:0022857">
    <property type="term" value="F:transmembrane transporter activity"/>
    <property type="evidence" value="ECO:0007669"/>
    <property type="project" value="InterPro"/>
</dbReference>
<feature type="transmembrane region" description="Helical" evidence="5">
    <location>
        <begin position="136"/>
        <end position="155"/>
    </location>
</feature>
<evidence type="ECO:0000256" key="1">
    <source>
        <dbReference type="ARBA" id="ARBA00004651"/>
    </source>
</evidence>
<dbReference type="InterPro" id="IPR020846">
    <property type="entry name" value="MFS_dom"/>
</dbReference>
<dbReference type="PROSITE" id="PS00216">
    <property type="entry name" value="SUGAR_TRANSPORT_1"/>
    <property type="match status" value="1"/>
</dbReference>
<evidence type="ECO:0000256" key="5">
    <source>
        <dbReference type="SAM" id="Phobius"/>
    </source>
</evidence>
<evidence type="ECO:0000256" key="2">
    <source>
        <dbReference type="ARBA" id="ARBA00022692"/>
    </source>
</evidence>
<dbReference type="PANTHER" id="PTHR23528">
    <property type="match status" value="1"/>
</dbReference>
<feature type="transmembrane region" description="Helical" evidence="5">
    <location>
        <begin position="105"/>
        <end position="124"/>
    </location>
</feature>
<evidence type="ECO:0000313" key="7">
    <source>
        <dbReference type="EMBL" id="PJJ61989.1"/>
    </source>
</evidence>
<dbReference type="InterPro" id="IPR036259">
    <property type="entry name" value="MFS_trans_sf"/>
</dbReference>
<sequence>MRLSLGTRRSLLHVAVRPAPLFAVAVLVGGPLAAVIAGERSSRDRPRERFSASMLLSNFSFPRKQSRDFHFALSGKLLFVVGYYSVTGYQLYILTDYMKLDLAEAGALIGTIGLGTSLVFGFLAGPISDRIGRRKVLVIGSAILVAVATLLPFVFPYPWAMLLFALLGGIGNGVYNSVDQALNTEVLPSPDTAAKDLGILNLANTGGQIIGPGVTSGIVGLTGGYGVVFVAAAGVLVVAAFLIAPIRSVR</sequence>
<dbReference type="Gene3D" id="1.20.1250.20">
    <property type="entry name" value="MFS general substrate transporter like domains"/>
    <property type="match status" value="1"/>
</dbReference>
<comment type="subcellular location">
    <subcellularLocation>
        <location evidence="1">Cell membrane</location>
        <topology evidence="1">Multi-pass membrane protein</topology>
    </subcellularLocation>
</comment>
<dbReference type="InterPro" id="IPR011701">
    <property type="entry name" value="MFS"/>
</dbReference>
<dbReference type="PANTHER" id="PTHR23528:SF1">
    <property type="entry name" value="MAJOR FACILITATOR SUPERFAMILY (MFS) PROFILE DOMAIN-CONTAINING PROTEIN"/>
    <property type="match status" value="1"/>
</dbReference>
<evidence type="ECO:0000256" key="3">
    <source>
        <dbReference type="ARBA" id="ARBA00022989"/>
    </source>
</evidence>
<keyword evidence="4 5" id="KW-0472">Membrane</keyword>
<dbReference type="GO" id="GO:0005886">
    <property type="term" value="C:plasma membrane"/>
    <property type="evidence" value="ECO:0007669"/>
    <property type="project" value="UniProtKB-SubCell"/>
</dbReference>
<feature type="domain" description="Major facilitator superfamily (MFS) profile" evidence="6">
    <location>
        <begin position="68"/>
        <end position="250"/>
    </location>
</feature>
<feature type="transmembrane region" description="Helical" evidence="5">
    <location>
        <begin position="224"/>
        <end position="244"/>
    </location>
</feature>
<dbReference type="PROSITE" id="PS50850">
    <property type="entry name" value="MFS"/>
    <property type="match status" value="1"/>
</dbReference>
<evidence type="ECO:0000259" key="6">
    <source>
        <dbReference type="PROSITE" id="PS50850"/>
    </source>
</evidence>
<accession>A0A2M9BVK5</accession>
<reference evidence="7 8" key="1">
    <citation type="submission" date="2017-11" db="EMBL/GenBank/DDBJ databases">
        <title>Genomic Encyclopedia of Archaeal and Bacterial Type Strains, Phase II (KMG-II): From Individual Species to Whole Genera.</title>
        <authorList>
            <person name="Goeker M."/>
        </authorList>
    </citation>
    <scope>NUCLEOTIDE SEQUENCE [LARGE SCALE GENOMIC DNA]</scope>
    <source>
        <strain evidence="7 8">DSM 25625</strain>
    </source>
</reference>
<keyword evidence="3 5" id="KW-1133">Transmembrane helix</keyword>
<dbReference type="SUPFAM" id="SSF103473">
    <property type="entry name" value="MFS general substrate transporter"/>
    <property type="match status" value="1"/>
</dbReference>
<evidence type="ECO:0000313" key="8">
    <source>
        <dbReference type="Proteomes" id="UP000230161"/>
    </source>
</evidence>
<proteinExistence type="predicted"/>
<keyword evidence="8" id="KW-1185">Reference proteome</keyword>
<organism evidence="7 8">
    <name type="scientific">Compostimonas suwonensis</name>
    <dbReference type="NCBI Taxonomy" id="1048394"/>
    <lineage>
        <taxon>Bacteria</taxon>
        <taxon>Bacillati</taxon>
        <taxon>Actinomycetota</taxon>
        <taxon>Actinomycetes</taxon>
        <taxon>Micrococcales</taxon>
        <taxon>Microbacteriaceae</taxon>
        <taxon>Compostimonas</taxon>
    </lineage>
</organism>
<dbReference type="InterPro" id="IPR005829">
    <property type="entry name" value="Sugar_transporter_CS"/>
</dbReference>
<keyword evidence="2 5" id="KW-0812">Transmembrane</keyword>
<comment type="caution">
    <text evidence="7">The sequence shown here is derived from an EMBL/GenBank/DDBJ whole genome shotgun (WGS) entry which is preliminary data.</text>
</comment>
<feature type="transmembrane region" description="Helical" evidence="5">
    <location>
        <begin position="20"/>
        <end position="38"/>
    </location>
</feature>
<gene>
    <name evidence="7" type="ORF">CLV54_1781</name>
</gene>